<protein>
    <submittedName>
        <fullName evidence="12">ATP-dependent RNA helicase SrmB</fullName>
    </submittedName>
</protein>
<evidence type="ECO:0000256" key="7">
    <source>
        <dbReference type="RuleBase" id="RU000492"/>
    </source>
</evidence>
<dbReference type="InterPro" id="IPR011545">
    <property type="entry name" value="DEAD/DEAH_box_helicase_dom"/>
</dbReference>
<comment type="similarity">
    <text evidence="5 7">Belongs to the DEAD box helicase family.</text>
</comment>
<feature type="domain" description="Helicase ATP-binding" evidence="9">
    <location>
        <begin position="32"/>
        <end position="201"/>
    </location>
</feature>
<name>A0A662ZBU0_9GAMM</name>
<proteinExistence type="inferred from homology"/>
<feature type="short sequence motif" description="Q motif" evidence="6">
    <location>
        <begin position="1"/>
        <end position="29"/>
    </location>
</feature>
<feature type="domain" description="Helicase C-terminal" evidence="10">
    <location>
        <begin position="234"/>
        <end position="386"/>
    </location>
</feature>
<dbReference type="InterPro" id="IPR027417">
    <property type="entry name" value="P-loop_NTPase"/>
</dbReference>
<dbReference type="InterPro" id="IPR000629">
    <property type="entry name" value="RNA-helicase_DEAD-box_CS"/>
</dbReference>
<evidence type="ECO:0000259" key="10">
    <source>
        <dbReference type="PROSITE" id="PS51194"/>
    </source>
</evidence>
<dbReference type="SMART" id="SM00490">
    <property type="entry name" value="HELICc"/>
    <property type="match status" value="1"/>
</dbReference>
<dbReference type="Pfam" id="PF00271">
    <property type="entry name" value="Helicase_C"/>
    <property type="match status" value="1"/>
</dbReference>
<dbReference type="EMBL" id="FOSF01000032">
    <property type="protein sequence ID" value="SFK16731.1"/>
    <property type="molecule type" value="Genomic_DNA"/>
</dbReference>
<evidence type="ECO:0000256" key="3">
    <source>
        <dbReference type="ARBA" id="ARBA00022806"/>
    </source>
</evidence>
<dbReference type="RefSeq" id="WP_074840894.1">
    <property type="nucleotide sequence ID" value="NZ_CP047056.1"/>
</dbReference>
<evidence type="ECO:0000256" key="4">
    <source>
        <dbReference type="ARBA" id="ARBA00022840"/>
    </source>
</evidence>
<feature type="region of interest" description="Disordered" evidence="8">
    <location>
        <begin position="382"/>
        <end position="446"/>
    </location>
</feature>
<organism evidence="12 13">
    <name type="scientific">Succinivibrio dextrinosolvens</name>
    <dbReference type="NCBI Taxonomy" id="83771"/>
    <lineage>
        <taxon>Bacteria</taxon>
        <taxon>Pseudomonadati</taxon>
        <taxon>Pseudomonadota</taxon>
        <taxon>Gammaproteobacteria</taxon>
        <taxon>Aeromonadales</taxon>
        <taxon>Succinivibrionaceae</taxon>
        <taxon>Succinivibrio</taxon>
    </lineage>
</organism>
<keyword evidence="2 7" id="KW-0378">Hydrolase</keyword>
<dbReference type="InterPro" id="IPR001650">
    <property type="entry name" value="Helicase_C-like"/>
</dbReference>
<keyword evidence="4 7" id="KW-0067">ATP-binding</keyword>
<dbReference type="Proteomes" id="UP000243374">
    <property type="component" value="Unassembled WGS sequence"/>
</dbReference>
<dbReference type="PANTHER" id="PTHR47959">
    <property type="entry name" value="ATP-DEPENDENT RNA HELICASE RHLE-RELATED"/>
    <property type="match status" value="1"/>
</dbReference>
<dbReference type="SMART" id="SM00487">
    <property type="entry name" value="DEXDc"/>
    <property type="match status" value="1"/>
</dbReference>
<accession>A0A662ZBU0</accession>
<keyword evidence="3 7" id="KW-0347">Helicase</keyword>
<dbReference type="CDD" id="cd18787">
    <property type="entry name" value="SF2_C_DEAD"/>
    <property type="match status" value="1"/>
</dbReference>
<evidence type="ECO:0000259" key="11">
    <source>
        <dbReference type="PROSITE" id="PS51195"/>
    </source>
</evidence>
<dbReference type="GO" id="GO:0005524">
    <property type="term" value="F:ATP binding"/>
    <property type="evidence" value="ECO:0007669"/>
    <property type="project" value="UniProtKB-KW"/>
</dbReference>
<dbReference type="GO" id="GO:0003724">
    <property type="term" value="F:RNA helicase activity"/>
    <property type="evidence" value="ECO:0007669"/>
    <property type="project" value="InterPro"/>
</dbReference>
<dbReference type="InterPro" id="IPR044742">
    <property type="entry name" value="DEAD/DEAH_RhlB"/>
</dbReference>
<keyword evidence="1 7" id="KW-0547">Nucleotide-binding</keyword>
<dbReference type="PROSITE" id="PS51194">
    <property type="entry name" value="HELICASE_CTER"/>
    <property type="match status" value="1"/>
</dbReference>
<evidence type="ECO:0000256" key="5">
    <source>
        <dbReference type="ARBA" id="ARBA00038437"/>
    </source>
</evidence>
<dbReference type="Pfam" id="PF00270">
    <property type="entry name" value="DEAD"/>
    <property type="match status" value="1"/>
</dbReference>
<dbReference type="OrthoDB" id="9805696at2"/>
<dbReference type="GO" id="GO:0003676">
    <property type="term" value="F:nucleic acid binding"/>
    <property type="evidence" value="ECO:0007669"/>
    <property type="project" value="InterPro"/>
</dbReference>
<evidence type="ECO:0000256" key="2">
    <source>
        <dbReference type="ARBA" id="ARBA00022801"/>
    </source>
</evidence>
<dbReference type="PROSITE" id="PS51195">
    <property type="entry name" value="Q_MOTIF"/>
    <property type="match status" value="1"/>
</dbReference>
<dbReference type="SUPFAM" id="SSF52540">
    <property type="entry name" value="P-loop containing nucleoside triphosphate hydrolases"/>
    <property type="match status" value="1"/>
</dbReference>
<gene>
    <name evidence="12" type="ORF">SAMN04487865_10327</name>
</gene>
<evidence type="ECO:0000256" key="1">
    <source>
        <dbReference type="ARBA" id="ARBA00022741"/>
    </source>
</evidence>
<evidence type="ECO:0000313" key="12">
    <source>
        <dbReference type="EMBL" id="SFK16731.1"/>
    </source>
</evidence>
<dbReference type="InterPro" id="IPR050079">
    <property type="entry name" value="DEAD_box_RNA_helicase"/>
</dbReference>
<dbReference type="InterPro" id="IPR014014">
    <property type="entry name" value="RNA_helicase_DEAD_Q_motif"/>
</dbReference>
<evidence type="ECO:0000256" key="6">
    <source>
        <dbReference type="PROSITE-ProRule" id="PRU00552"/>
    </source>
</evidence>
<dbReference type="InterPro" id="IPR014001">
    <property type="entry name" value="Helicase_ATP-bd"/>
</dbReference>
<feature type="compositionally biased region" description="Basic residues" evidence="8">
    <location>
        <begin position="435"/>
        <end position="446"/>
    </location>
</feature>
<feature type="domain" description="DEAD-box RNA helicase Q" evidence="11">
    <location>
        <begin position="1"/>
        <end position="29"/>
    </location>
</feature>
<keyword evidence="13" id="KW-1185">Reference proteome</keyword>
<evidence type="ECO:0000259" key="9">
    <source>
        <dbReference type="PROSITE" id="PS51192"/>
    </source>
</evidence>
<dbReference type="AlphaFoldDB" id="A0A662ZBU0"/>
<feature type="compositionally biased region" description="Basic and acidic residues" evidence="8">
    <location>
        <begin position="404"/>
        <end position="414"/>
    </location>
</feature>
<evidence type="ECO:0000313" key="13">
    <source>
        <dbReference type="Proteomes" id="UP000243374"/>
    </source>
</evidence>
<evidence type="ECO:0000256" key="8">
    <source>
        <dbReference type="SAM" id="MobiDB-lite"/>
    </source>
</evidence>
<dbReference type="Gene3D" id="3.40.50.300">
    <property type="entry name" value="P-loop containing nucleotide triphosphate hydrolases"/>
    <property type="match status" value="2"/>
</dbReference>
<reference evidence="12 13" key="1">
    <citation type="submission" date="2016-10" db="EMBL/GenBank/DDBJ databases">
        <authorList>
            <person name="Varghese N."/>
            <person name="Submissions S."/>
        </authorList>
    </citation>
    <scope>NUCLEOTIDE SEQUENCE [LARGE SCALE GENOMIC DNA]</scope>
    <source>
        <strain evidence="12 13">22B</strain>
    </source>
</reference>
<dbReference type="PANTHER" id="PTHR47959:SF3">
    <property type="entry name" value="ATP-DEPENDENT RNA HELICASE SRMB"/>
    <property type="match status" value="1"/>
</dbReference>
<dbReference type="CDD" id="cd00268">
    <property type="entry name" value="DEADc"/>
    <property type="match status" value="1"/>
</dbReference>
<dbReference type="PROSITE" id="PS51192">
    <property type="entry name" value="HELICASE_ATP_BIND_1"/>
    <property type="match status" value="1"/>
</dbReference>
<dbReference type="PROSITE" id="PS00039">
    <property type="entry name" value="DEAD_ATP_HELICASE"/>
    <property type="match status" value="1"/>
</dbReference>
<sequence length="446" mass="49164">MLFSELGLPEFLVENINKLGWKTPTPVQTLVLPKAMEGFDILGGAPTGTGKSAAFLLPIIARLSLEKKSGIRAIILEPTRELAMQVESVCSELIGGFNNLSAGTIIGGGSREVQRENPSSIIAATPGRLIEYIEKGWIDTSSVEMFVIDEADRMLDMGFRDDVAKITRELYNRYQTLLFSATLEGAGIEEFASSVLNDPIEVRLGAGGEEDEVLPEFLQSRAYYAAGDPQKIRILHHLLTTIKGKSIVFVKTKERLQRLDASLRRLGFKCASIQGDLSMSERKAALKNFSAGDKDILIATDVAARGLDLPDVTHVYNFDMPANAAIYVHRAGRTARAGEKGVVTTLVMANEITFLEKIERYTGKDIEKRAIKNVCAEFPTEKTLGHHQSEKKRSRASVGGNGGFDKKKKEEDKKTHKKNRLRDKKNKGKPDFAAKRAKKAARARSE</sequence>
<dbReference type="GO" id="GO:0016787">
    <property type="term" value="F:hydrolase activity"/>
    <property type="evidence" value="ECO:0007669"/>
    <property type="project" value="UniProtKB-KW"/>
</dbReference>
<dbReference type="GO" id="GO:0005829">
    <property type="term" value="C:cytosol"/>
    <property type="evidence" value="ECO:0007669"/>
    <property type="project" value="TreeGrafter"/>
</dbReference>
<feature type="compositionally biased region" description="Basic residues" evidence="8">
    <location>
        <begin position="415"/>
        <end position="427"/>
    </location>
</feature>